<evidence type="ECO:0000256" key="5">
    <source>
        <dbReference type="SAM" id="MobiDB-lite"/>
    </source>
</evidence>
<dbReference type="InterPro" id="IPR052941">
    <property type="entry name" value="StomDev_PlantInt_Reg"/>
</dbReference>
<dbReference type="FunFam" id="3.80.10.10:FF:000383">
    <property type="entry name" value="Leucine-rich repeat receptor protein kinase EMS1"/>
    <property type="match status" value="1"/>
</dbReference>
<keyword evidence="4" id="KW-0677">Repeat</keyword>
<reference evidence="7 8" key="1">
    <citation type="journal article" date="2012" name="Genome Biol.">
        <title>Genome and low-iron response of an oceanic diatom adapted to chronic iron limitation.</title>
        <authorList>
            <person name="Lommer M."/>
            <person name="Specht M."/>
            <person name="Roy A.S."/>
            <person name="Kraemer L."/>
            <person name="Andreson R."/>
            <person name="Gutowska M.A."/>
            <person name="Wolf J."/>
            <person name="Bergner S.V."/>
            <person name="Schilhabel M.B."/>
            <person name="Klostermeier U.C."/>
            <person name="Beiko R.G."/>
            <person name="Rosenstiel P."/>
            <person name="Hippler M."/>
            <person name="Laroche J."/>
        </authorList>
    </citation>
    <scope>NUCLEOTIDE SEQUENCE [LARGE SCALE GENOMIC DNA]</scope>
    <source>
        <strain evidence="7 8">CCMP1005</strain>
    </source>
</reference>
<feature type="signal peptide" evidence="6">
    <location>
        <begin position="1"/>
        <end position="17"/>
    </location>
</feature>
<sequence>MKSLLPLSAALVCPCHARSWWSIDIPALDNVRDDDPVYGAYSKLLLEDTYYLYSEFSEDEFTKTSLDGDGKTHSTPAPIPPVETVSPDPITAAEEMQARGPPTTEPTRRFEATNGNCPDGQTLHRLWLYDSFGDGWGSSRLVVKESSSADDGDAVFAGTLDATSGKVVHLQLDARSGINHAMRFSDGRRRRLDPSEGGMITGPSGTIIWDGNGNSKVIHHNDTETGSSSHTNVNEGTVEEGIIQGDSGSISWGDGVRDAFNIDGGGAHDGEASVSPFTMADEPDGTTFICLKEDTCYTGAVSGGTFLEEISWEVTRVKLGNGDNIGLVAKGVGDGSGSCNFSLNGICENSCDGKPRIILPTQSPTTSQPSEGPTSSPMGTPTLTPTILRSKKPVLAIPLSVPEDQTHALDYEEYRRLEALILDASPYSKGSLEDELSAPHKAFEWIYLNPIPVSDERQVQRWALATFYLATNGDEWTNNKGWLSSLNECEWFGVACIDDDVSKLILEQNHLVGEIPQEIGVLGRSLYVLKLGNDAGSPVASRNQFARPIPAYLSELRYLTHLNLEGVGLTSTIPADLFSSWTHLQSLNLSNNNMNGAIPKSISNLKSLESLRLGYNNFGGSIVSEIGELSSLKDLSLEANFRENSSGKRGFITTIPSVLGKLTNLKILNLASNALSGQLPMQLGNLISLEQMKLSNNFFEKQLPSSLGKLQMLEHMDISFNWLSSTIPSEFGRMASLSSLFLQSNYRDTNGYFSYGINGALPNDIGKMKNLRDLDLSGNYLTGPLPSSLGELTSLETLHLQSNFLQGPIPVEYAECVNLKEILLHENDIEGEIFTMPDEICSLPDLDLAKVDCPVKCDCCLANC</sequence>
<evidence type="ECO:0000256" key="2">
    <source>
        <dbReference type="ARBA" id="ARBA00022475"/>
    </source>
</evidence>
<name>K0RQ48_THAOC</name>
<feature type="region of interest" description="Disordered" evidence="5">
    <location>
        <begin position="63"/>
        <end position="116"/>
    </location>
</feature>
<evidence type="ECO:0000256" key="4">
    <source>
        <dbReference type="ARBA" id="ARBA00022737"/>
    </source>
</evidence>
<gene>
    <name evidence="7" type="ORF">THAOC_24304</name>
</gene>
<evidence type="ECO:0000313" key="8">
    <source>
        <dbReference type="Proteomes" id="UP000266841"/>
    </source>
</evidence>
<comment type="subcellular location">
    <subcellularLocation>
        <location evidence="1">Cell membrane</location>
    </subcellularLocation>
</comment>
<proteinExistence type="predicted"/>
<dbReference type="PANTHER" id="PTHR48004">
    <property type="entry name" value="OS01G0149700 PROTEIN"/>
    <property type="match status" value="1"/>
</dbReference>
<feature type="compositionally biased region" description="Basic and acidic residues" evidence="5">
    <location>
        <begin position="63"/>
        <end position="72"/>
    </location>
</feature>
<keyword evidence="3" id="KW-0433">Leucine-rich repeat</keyword>
<dbReference type="Pfam" id="PF13855">
    <property type="entry name" value="LRR_8"/>
    <property type="match status" value="1"/>
</dbReference>
<dbReference type="OrthoDB" id="46789at2759"/>
<dbReference type="PANTHER" id="PTHR48004:SF58">
    <property type="entry name" value="OS01G0162200 PROTEIN"/>
    <property type="match status" value="1"/>
</dbReference>
<dbReference type="InterPro" id="IPR001611">
    <property type="entry name" value="Leu-rich_rpt"/>
</dbReference>
<evidence type="ECO:0000256" key="1">
    <source>
        <dbReference type="ARBA" id="ARBA00004236"/>
    </source>
</evidence>
<evidence type="ECO:0000313" key="7">
    <source>
        <dbReference type="EMBL" id="EJK55908.1"/>
    </source>
</evidence>
<dbReference type="GO" id="GO:0005886">
    <property type="term" value="C:plasma membrane"/>
    <property type="evidence" value="ECO:0007669"/>
    <property type="project" value="UniProtKB-SubCell"/>
</dbReference>
<dbReference type="Gene3D" id="3.80.10.10">
    <property type="entry name" value="Ribonuclease Inhibitor"/>
    <property type="match status" value="4"/>
</dbReference>
<dbReference type="EMBL" id="AGNL01032946">
    <property type="protein sequence ID" value="EJK55908.1"/>
    <property type="molecule type" value="Genomic_DNA"/>
</dbReference>
<feature type="region of interest" description="Disordered" evidence="5">
    <location>
        <begin position="360"/>
        <end position="382"/>
    </location>
</feature>
<organism evidence="7 8">
    <name type="scientific">Thalassiosira oceanica</name>
    <name type="common">Marine diatom</name>
    <dbReference type="NCBI Taxonomy" id="159749"/>
    <lineage>
        <taxon>Eukaryota</taxon>
        <taxon>Sar</taxon>
        <taxon>Stramenopiles</taxon>
        <taxon>Ochrophyta</taxon>
        <taxon>Bacillariophyta</taxon>
        <taxon>Coscinodiscophyceae</taxon>
        <taxon>Thalassiosirophycidae</taxon>
        <taxon>Thalassiosirales</taxon>
        <taxon>Thalassiosiraceae</taxon>
        <taxon>Thalassiosira</taxon>
    </lineage>
</organism>
<dbReference type="SMART" id="SM00369">
    <property type="entry name" value="LRR_TYP"/>
    <property type="match status" value="5"/>
</dbReference>
<keyword evidence="8" id="KW-1185">Reference proteome</keyword>
<dbReference type="SUPFAM" id="SSF52047">
    <property type="entry name" value="RNI-like"/>
    <property type="match status" value="1"/>
</dbReference>
<feature type="chain" id="PRO_5003837221" description="Leucine-rich repeat-containing N-terminal plant-type domain-containing protein" evidence="6">
    <location>
        <begin position="18"/>
        <end position="864"/>
    </location>
</feature>
<evidence type="ECO:0000256" key="6">
    <source>
        <dbReference type="SAM" id="SignalP"/>
    </source>
</evidence>
<dbReference type="Pfam" id="PF00560">
    <property type="entry name" value="LRR_1"/>
    <property type="match status" value="3"/>
</dbReference>
<dbReference type="InterPro" id="IPR032675">
    <property type="entry name" value="LRR_dom_sf"/>
</dbReference>
<dbReference type="FunFam" id="3.80.10.10:FF:000041">
    <property type="entry name" value="LRR receptor-like serine/threonine-protein kinase ERECTA"/>
    <property type="match status" value="2"/>
</dbReference>
<keyword evidence="2" id="KW-1003">Cell membrane</keyword>
<keyword evidence="2" id="KW-0472">Membrane</keyword>
<dbReference type="eggNOG" id="ENOG502THGY">
    <property type="taxonomic scope" value="Eukaryota"/>
</dbReference>
<accession>K0RQ48</accession>
<comment type="caution">
    <text evidence="7">The sequence shown here is derived from an EMBL/GenBank/DDBJ whole genome shotgun (WGS) entry which is preliminary data.</text>
</comment>
<evidence type="ECO:0000256" key="3">
    <source>
        <dbReference type="ARBA" id="ARBA00022614"/>
    </source>
</evidence>
<protein>
    <recommendedName>
        <fullName evidence="9">Leucine-rich repeat-containing N-terminal plant-type domain-containing protein</fullName>
    </recommendedName>
</protein>
<dbReference type="InterPro" id="IPR003591">
    <property type="entry name" value="Leu-rich_rpt_typical-subtyp"/>
</dbReference>
<dbReference type="Proteomes" id="UP000266841">
    <property type="component" value="Unassembled WGS sequence"/>
</dbReference>
<evidence type="ECO:0008006" key="9">
    <source>
        <dbReference type="Google" id="ProtNLM"/>
    </source>
</evidence>
<keyword evidence="6" id="KW-0732">Signal</keyword>
<dbReference type="AlphaFoldDB" id="K0RQ48"/>